<name>A0A8K0URY2_9AGAR</name>
<gene>
    <name evidence="15" type="ORF">BXZ70DRAFT_1020566</name>
</gene>
<dbReference type="CDD" id="cd00201">
    <property type="entry name" value="WW"/>
    <property type="match status" value="3"/>
</dbReference>
<dbReference type="SUPFAM" id="SSF56204">
    <property type="entry name" value="Hect, E3 ligase catalytic domain"/>
    <property type="match status" value="1"/>
</dbReference>
<dbReference type="Proteomes" id="UP000813824">
    <property type="component" value="Unassembled WGS sequence"/>
</dbReference>
<evidence type="ECO:0000256" key="7">
    <source>
        <dbReference type="ARBA" id="ARBA00022786"/>
    </source>
</evidence>
<feature type="domain" description="WW" evidence="13">
    <location>
        <begin position="273"/>
        <end position="306"/>
    </location>
</feature>
<dbReference type="InterPro" id="IPR035983">
    <property type="entry name" value="Hect_E3_ubiquitin_ligase"/>
</dbReference>
<feature type="domain" description="WW" evidence="13">
    <location>
        <begin position="368"/>
        <end position="401"/>
    </location>
</feature>
<evidence type="ECO:0000256" key="11">
    <source>
        <dbReference type="SAM" id="MobiDB-lite"/>
    </source>
</evidence>
<evidence type="ECO:0000259" key="13">
    <source>
        <dbReference type="PROSITE" id="PS50020"/>
    </source>
</evidence>
<dbReference type="CDD" id="cd00078">
    <property type="entry name" value="HECTc"/>
    <property type="match status" value="1"/>
</dbReference>
<evidence type="ECO:0000256" key="10">
    <source>
        <dbReference type="PROSITE-ProRule" id="PRU00104"/>
    </source>
</evidence>
<dbReference type="PANTHER" id="PTHR11254">
    <property type="entry name" value="HECT DOMAIN UBIQUITIN-PROTEIN LIGASE"/>
    <property type="match status" value="1"/>
</dbReference>
<dbReference type="InterPro" id="IPR000569">
    <property type="entry name" value="HECT_dom"/>
</dbReference>
<dbReference type="Gene3D" id="3.30.2160.10">
    <property type="entry name" value="Hect, E3 ligase catalytic domain"/>
    <property type="match status" value="1"/>
</dbReference>
<dbReference type="OrthoDB" id="8068875at2759"/>
<dbReference type="GO" id="GO:0061630">
    <property type="term" value="F:ubiquitin protein ligase activity"/>
    <property type="evidence" value="ECO:0007669"/>
    <property type="project" value="UniProtKB-EC"/>
</dbReference>
<proteinExistence type="predicted"/>
<dbReference type="CDD" id="cd08382">
    <property type="entry name" value="C2_Smurf-like"/>
    <property type="match status" value="1"/>
</dbReference>
<dbReference type="GO" id="GO:0016874">
    <property type="term" value="F:ligase activity"/>
    <property type="evidence" value="ECO:0007669"/>
    <property type="project" value="UniProtKB-KW"/>
</dbReference>
<dbReference type="Gene3D" id="2.20.70.10">
    <property type="match status" value="2"/>
</dbReference>
<dbReference type="EC" id="2.3.2.26" evidence="8"/>
<feature type="region of interest" description="Disordered" evidence="11">
    <location>
        <begin position="336"/>
        <end position="372"/>
    </location>
</feature>
<protein>
    <recommendedName>
        <fullName evidence="8">E3 ubiquitin-protein ligase</fullName>
        <ecNumber evidence="8">2.3.2.26</ecNumber>
    </recommendedName>
</protein>
<comment type="caution">
    <text evidence="15">The sequence shown here is derived from an EMBL/GenBank/DDBJ whole genome shotgun (WGS) entry which is preliminary data.</text>
</comment>
<dbReference type="UniPathway" id="UPA00143"/>
<dbReference type="PROSITE" id="PS01159">
    <property type="entry name" value="WW_DOMAIN_1"/>
    <property type="match status" value="3"/>
</dbReference>
<dbReference type="InterPro" id="IPR050409">
    <property type="entry name" value="E3_ubiq-protein_ligase"/>
</dbReference>
<keyword evidence="7 8" id="KW-0833">Ubl conjugation pathway</keyword>
<dbReference type="PROSITE" id="PS50020">
    <property type="entry name" value="WW_DOMAIN_2"/>
    <property type="match status" value="3"/>
</dbReference>
<evidence type="ECO:0000313" key="15">
    <source>
        <dbReference type="EMBL" id="KAH8101291.1"/>
    </source>
</evidence>
<dbReference type="SUPFAM" id="SSF49562">
    <property type="entry name" value="C2 domain (Calcium/lipid-binding domain, CaLB)"/>
    <property type="match status" value="1"/>
</dbReference>
<dbReference type="InterPro" id="IPR035892">
    <property type="entry name" value="C2_domain_sf"/>
</dbReference>
<dbReference type="SMART" id="SM00119">
    <property type="entry name" value="HECTc"/>
    <property type="match status" value="1"/>
</dbReference>
<dbReference type="PANTHER" id="PTHR11254:SF440">
    <property type="entry name" value="E3 UBIQUITIN-PROTEIN LIGASE NEDD-4"/>
    <property type="match status" value="1"/>
</dbReference>
<evidence type="ECO:0000313" key="16">
    <source>
        <dbReference type="Proteomes" id="UP000813824"/>
    </source>
</evidence>
<dbReference type="GO" id="GO:0005737">
    <property type="term" value="C:cytoplasm"/>
    <property type="evidence" value="ECO:0007669"/>
    <property type="project" value="UniProtKB-SubCell"/>
</dbReference>
<feature type="domain" description="C2" evidence="12">
    <location>
        <begin position="1"/>
        <end position="114"/>
    </location>
</feature>
<reference evidence="15" key="1">
    <citation type="journal article" date="2021" name="New Phytol.">
        <title>Evolutionary innovations through gain and loss of genes in the ectomycorrhizal Boletales.</title>
        <authorList>
            <person name="Wu G."/>
            <person name="Miyauchi S."/>
            <person name="Morin E."/>
            <person name="Kuo A."/>
            <person name="Drula E."/>
            <person name="Varga T."/>
            <person name="Kohler A."/>
            <person name="Feng B."/>
            <person name="Cao Y."/>
            <person name="Lipzen A."/>
            <person name="Daum C."/>
            <person name="Hundley H."/>
            <person name="Pangilinan J."/>
            <person name="Johnson J."/>
            <person name="Barry K."/>
            <person name="LaButti K."/>
            <person name="Ng V."/>
            <person name="Ahrendt S."/>
            <person name="Min B."/>
            <person name="Choi I.G."/>
            <person name="Park H."/>
            <person name="Plett J.M."/>
            <person name="Magnuson J."/>
            <person name="Spatafora J.W."/>
            <person name="Nagy L.G."/>
            <person name="Henrissat B."/>
            <person name="Grigoriev I.V."/>
            <person name="Yang Z.L."/>
            <person name="Xu J."/>
            <person name="Martin F.M."/>
        </authorList>
    </citation>
    <scope>NUCLEOTIDE SEQUENCE</scope>
    <source>
        <strain evidence="15">KKN 215</strain>
    </source>
</reference>
<dbReference type="AlphaFoldDB" id="A0A8K0URY2"/>
<evidence type="ECO:0000256" key="9">
    <source>
        <dbReference type="PIRSR" id="PIRSR001569-1"/>
    </source>
</evidence>
<comment type="pathway">
    <text evidence="3 8">Protein modification; protein ubiquitination.</text>
</comment>
<organism evidence="15 16">
    <name type="scientific">Cristinia sonorae</name>
    <dbReference type="NCBI Taxonomy" id="1940300"/>
    <lineage>
        <taxon>Eukaryota</taxon>
        <taxon>Fungi</taxon>
        <taxon>Dikarya</taxon>
        <taxon>Basidiomycota</taxon>
        <taxon>Agaricomycotina</taxon>
        <taxon>Agaricomycetes</taxon>
        <taxon>Agaricomycetidae</taxon>
        <taxon>Agaricales</taxon>
        <taxon>Pleurotineae</taxon>
        <taxon>Stephanosporaceae</taxon>
        <taxon>Cristinia</taxon>
    </lineage>
</organism>
<dbReference type="Pfam" id="PF00168">
    <property type="entry name" value="C2"/>
    <property type="match status" value="1"/>
</dbReference>
<keyword evidence="15" id="KW-0436">Ligase</keyword>
<dbReference type="PROSITE" id="PS50237">
    <property type="entry name" value="HECT"/>
    <property type="match status" value="1"/>
</dbReference>
<evidence type="ECO:0000256" key="2">
    <source>
        <dbReference type="ARBA" id="ARBA00004496"/>
    </source>
</evidence>
<dbReference type="PROSITE" id="PS50004">
    <property type="entry name" value="C2"/>
    <property type="match status" value="1"/>
</dbReference>
<keyword evidence="5 8" id="KW-0808">Transferase</keyword>
<dbReference type="FunFam" id="3.30.2410.10:FF:000001">
    <property type="entry name" value="E3 ubiquitin-protein ligase NEDD4-like"/>
    <property type="match status" value="1"/>
</dbReference>
<dbReference type="SMART" id="SM00456">
    <property type="entry name" value="WW"/>
    <property type="match status" value="3"/>
</dbReference>
<feature type="compositionally biased region" description="Polar residues" evidence="11">
    <location>
        <begin position="205"/>
        <end position="223"/>
    </location>
</feature>
<dbReference type="SUPFAM" id="SSF51045">
    <property type="entry name" value="WW domain"/>
    <property type="match status" value="3"/>
</dbReference>
<dbReference type="Pfam" id="PF00632">
    <property type="entry name" value="HECT"/>
    <property type="match status" value="1"/>
</dbReference>
<dbReference type="FunFam" id="3.30.2160.10:FF:000001">
    <property type="entry name" value="E3 ubiquitin-protein ligase NEDD4-like"/>
    <property type="match status" value="1"/>
</dbReference>
<feature type="domain" description="WW" evidence="13">
    <location>
        <begin position="424"/>
        <end position="457"/>
    </location>
</feature>
<dbReference type="InterPro" id="IPR000008">
    <property type="entry name" value="C2_dom"/>
</dbReference>
<comment type="catalytic activity">
    <reaction evidence="1 8">
        <text>S-ubiquitinyl-[E2 ubiquitin-conjugating enzyme]-L-cysteine + [acceptor protein]-L-lysine = [E2 ubiquitin-conjugating enzyme]-L-cysteine + N(6)-ubiquitinyl-[acceptor protein]-L-lysine.</text>
        <dbReference type="EC" id="2.3.2.26"/>
    </reaction>
</comment>
<feature type="active site" description="Glycyl thioester intermediate" evidence="9 10">
    <location>
        <position position="814"/>
    </location>
</feature>
<dbReference type="GO" id="GO:0006511">
    <property type="term" value="P:ubiquitin-dependent protein catabolic process"/>
    <property type="evidence" value="ECO:0007669"/>
    <property type="project" value="InterPro"/>
</dbReference>
<feature type="region of interest" description="Disordered" evidence="11">
    <location>
        <begin position="191"/>
        <end position="223"/>
    </location>
</feature>
<dbReference type="SMART" id="SM00239">
    <property type="entry name" value="C2"/>
    <property type="match status" value="1"/>
</dbReference>
<dbReference type="Gene3D" id="2.60.40.150">
    <property type="entry name" value="C2 domain"/>
    <property type="match status" value="1"/>
</dbReference>
<evidence type="ECO:0000259" key="14">
    <source>
        <dbReference type="PROSITE" id="PS50237"/>
    </source>
</evidence>
<feature type="compositionally biased region" description="Low complexity" evidence="11">
    <location>
        <begin position="339"/>
        <end position="355"/>
    </location>
</feature>
<evidence type="ECO:0000256" key="4">
    <source>
        <dbReference type="ARBA" id="ARBA00022490"/>
    </source>
</evidence>
<dbReference type="FunFam" id="3.90.1750.10:FF:000079">
    <property type="entry name" value="E3 ubiquitin-protein ligase"/>
    <property type="match status" value="1"/>
</dbReference>
<keyword evidence="4" id="KW-0963">Cytoplasm</keyword>
<evidence type="ECO:0000256" key="6">
    <source>
        <dbReference type="ARBA" id="ARBA00022737"/>
    </source>
</evidence>
<keyword evidence="6" id="KW-0677">Repeat</keyword>
<evidence type="ECO:0000256" key="5">
    <source>
        <dbReference type="ARBA" id="ARBA00022679"/>
    </source>
</evidence>
<sequence>MSAIASSSSSASPKTIRIKIVSADGLVKRDMFRLPDPFAMITVDGTQTQTTAVTRKTLKPHWNESFDIEVTNTSMIVVQIFDQKKFKKRDQGLLGSVSIRVCEVMNLESASYEMLTLDLKKSSQNSVVHGRIVLNLSTNVSQPIVNSVGFGPRRSFNMVNSSSASVIVTGTGSALSRTPSRNTDVQVYIPRNVSTPPVPPLPSSQELQVPRTTHNTPQSSPRSMTFSVAQTQRPVTPASTVFNAIASSPSPAPPAPIGIAPPGPFDRFTDELGPLPTGWERRIDSVRRIYYIDHNNCSTTWTRPSASRTVNARAHAVEEVVARTQHNQRLLVDDMLANEPTTPTRPSRTPEPESSVAARSTSLPSHPNPMPAGWVEMRTDTGRPYYANLNTMTTTWQDPRSQVPAQATAFTPQNAATLQNNQLGPLPSGWEMRLNPNGRFYFVDHNTKTTTWDDPRLPSSLDANVPQYKRDFRRKLIYFRSQPAMRTQPGNVQIKVRRGHIFEDSYAEIMGHTPNDLKKRLMVKFDGEDGLDYGGLSREFFFLLSHEMFNPFYCLFEYSTQDNYTLQINPASGVNPEHLMYFKFIGRCLGLAIFHRRFLDAYFIAAFYKMILRRKVVINDLESVDADLHRGLTWMLNNDITDIIDETFTTTEERFGEVVTVELKPGGADIPVTQDNKTEYVDCVVEHRISKRVKSQFDAFMSGFSELIPPSLVHVFDERELELLIGGMSEIDVDDWSKFTDYRGYEVNDEVVQWFWQCVRSWPSERKSRLLQFVTGTSRIPVNGFKDLQGSDGPRRFTIEKSGDPSQLPKSHTCFNRVDLPPYQDYDTLEQKLTMAVEETVGFGQE</sequence>
<dbReference type="InterPro" id="IPR024928">
    <property type="entry name" value="E3_ub_ligase_SMURF1"/>
</dbReference>
<dbReference type="GO" id="GO:0016567">
    <property type="term" value="P:protein ubiquitination"/>
    <property type="evidence" value="ECO:0007669"/>
    <property type="project" value="UniProtKB-UniPathway"/>
</dbReference>
<dbReference type="InterPro" id="IPR001202">
    <property type="entry name" value="WW_dom"/>
</dbReference>
<dbReference type="Pfam" id="PF00397">
    <property type="entry name" value="WW"/>
    <property type="match status" value="3"/>
</dbReference>
<dbReference type="EMBL" id="JAEVFJ010000013">
    <property type="protein sequence ID" value="KAH8101291.1"/>
    <property type="molecule type" value="Genomic_DNA"/>
</dbReference>
<accession>A0A8K0URY2</accession>
<dbReference type="PIRSF" id="PIRSF001569">
    <property type="entry name" value="E3_ub_ligase_SMURF1"/>
    <property type="match status" value="1"/>
</dbReference>
<keyword evidence="16" id="KW-1185">Reference proteome</keyword>
<evidence type="ECO:0000256" key="1">
    <source>
        <dbReference type="ARBA" id="ARBA00000885"/>
    </source>
</evidence>
<comment type="subcellular location">
    <subcellularLocation>
        <location evidence="2">Cytoplasm</location>
    </subcellularLocation>
</comment>
<evidence type="ECO:0000256" key="8">
    <source>
        <dbReference type="PIRNR" id="PIRNR001569"/>
    </source>
</evidence>
<feature type="domain" description="HECT" evidence="14">
    <location>
        <begin position="513"/>
        <end position="846"/>
    </location>
</feature>
<dbReference type="InterPro" id="IPR036020">
    <property type="entry name" value="WW_dom_sf"/>
</dbReference>
<dbReference type="Gene3D" id="3.90.1750.10">
    <property type="entry name" value="Hect, E3 ligase catalytic domains"/>
    <property type="match status" value="1"/>
</dbReference>
<dbReference type="FunFam" id="2.20.70.10:FF:000017">
    <property type="entry name" value="E3 ubiquitin-protein ligase"/>
    <property type="match status" value="1"/>
</dbReference>
<dbReference type="Gene3D" id="3.30.2410.10">
    <property type="entry name" value="Hect, E3 ligase catalytic domain"/>
    <property type="match status" value="1"/>
</dbReference>
<evidence type="ECO:0000259" key="12">
    <source>
        <dbReference type="PROSITE" id="PS50004"/>
    </source>
</evidence>
<evidence type="ECO:0000256" key="3">
    <source>
        <dbReference type="ARBA" id="ARBA00004906"/>
    </source>
</evidence>